<evidence type="ECO:0000259" key="1">
    <source>
        <dbReference type="Pfam" id="PF26215"/>
    </source>
</evidence>
<protein>
    <recommendedName>
        <fullName evidence="1">Helix-turn-helix domain-containing protein</fullName>
    </recommendedName>
</protein>
<dbReference type="InterPro" id="IPR058912">
    <property type="entry name" value="HTH_animal"/>
</dbReference>
<proteinExistence type="predicted"/>
<feature type="non-terminal residue" evidence="2">
    <location>
        <position position="265"/>
    </location>
</feature>
<keyword evidence="3" id="KW-1185">Reference proteome</keyword>
<dbReference type="EMBL" id="JANPWB010000010">
    <property type="protein sequence ID" value="KAJ1146114.1"/>
    <property type="molecule type" value="Genomic_DNA"/>
</dbReference>
<feature type="domain" description="Helix-turn-helix" evidence="1">
    <location>
        <begin position="139"/>
        <end position="196"/>
    </location>
</feature>
<accession>A0AAV7R010</accession>
<evidence type="ECO:0000313" key="3">
    <source>
        <dbReference type="Proteomes" id="UP001066276"/>
    </source>
</evidence>
<dbReference type="Proteomes" id="UP001066276">
    <property type="component" value="Chromosome 6"/>
</dbReference>
<comment type="caution">
    <text evidence="2">The sequence shown here is derived from an EMBL/GenBank/DDBJ whole genome shotgun (WGS) entry which is preliminary data.</text>
</comment>
<evidence type="ECO:0000313" key="2">
    <source>
        <dbReference type="EMBL" id="KAJ1146114.1"/>
    </source>
</evidence>
<dbReference type="PANTHER" id="PTHR21301:SF12">
    <property type="match status" value="1"/>
</dbReference>
<sequence length="265" mass="31101">MEHFILDLAHLALTRNCFKFEDSFFLQIQRTSMGSTFAPSLACLYVDYFERQVVVHDDNPFLQQIKLWKLYIDDIILVWTGTREEALTFSNWLNAADPFLNFTMTIGDNRLAFLDLLIYENDGALAMEVFYKPTDRNNLLQFQSFHPQSLKENLPVGQFLCLRRNCSTLTDYRKHADKLAIKQQTKDYPTHLVKRAYKRAHNNNRDQLLQPRAKKPDMEQIVCVTTFNPLSNKIQRIIKEEGCVLFTFVLLHLWTESCVNEVRPI</sequence>
<name>A0AAV7R010_PLEWA</name>
<dbReference type="AlphaFoldDB" id="A0AAV7R010"/>
<reference evidence="2" key="1">
    <citation type="journal article" date="2022" name="bioRxiv">
        <title>Sequencing and chromosome-scale assembly of the giantPleurodeles waltlgenome.</title>
        <authorList>
            <person name="Brown T."/>
            <person name="Elewa A."/>
            <person name="Iarovenko S."/>
            <person name="Subramanian E."/>
            <person name="Araus A.J."/>
            <person name="Petzold A."/>
            <person name="Susuki M."/>
            <person name="Suzuki K.-i.T."/>
            <person name="Hayashi T."/>
            <person name="Toyoda A."/>
            <person name="Oliveira C."/>
            <person name="Osipova E."/>
            <person name="Leigh N.D."/>
            <person name="Simon A."/>
            <person name="Yun M.H."/>
        </authorList>
    </citation>
    <scope>NUCLEOTIDE SEQUENCE</scope>
    <source>
        <strain evidence="2">20211129_DDA</strain>
        <tissue evidence="2">Liver</tissue>
    </source>
</reference>
<dbReference type="Pfam" id="PF26215">
    <property type="entry name" value="HTH_animal"/>
    <property type="match status" value="1"/>
</dbReference>
<dbReference type="PANTHER" id="PTHR21301">
    <property type="entry name" value="REVERSE TRANSCRIPTASE"/>
    <property type="match status" value="1"/>
</dbReference>
<gene>
    <name evidence="2" type="ORF">NDU88_012396</name>
</gene>
<organism evidence="2 3">
    <name type="scientific">Pleurodeles waltl</name>
    <name type="common">Iberian ribbed newt</name>
    <dbReference type="NCBI Taxonomy" id="8319"/>
    <lineage>
        <taxon>Eukaryota</taxon>
        <taxon>Metazoa</taxon>
        <taxon>Chordata</taxon>
        <taxon>Craniata</taxon>
        <taxon>Vertebrata</taxon>
        <taxon>Euteleostomi</taxon>
        <taxon>Amphibia</taxon>
        <taxon>Batrachia</taxon>
        <taxon>Caudata</taxon>
        <taxon>Salamandroidea</taxon>
        <taxon>Salamandridae</taxon>
        <taxon>Pleurodelinae</taxon>
        <taxon>Pleurodeles</taxon>
    </lineage>
</organism>